<name>A0A026WTU5_OOCBI</name>
<keyword evidence="2" id="KW-1185">Reference proteome</keyword>
<reference evidence="1 2" key="1">
    <citation type="journal article" date="2014" name="Curr. Biol.">
        <title>The genome of the clonal raider ant Cerapachys biroi.</title>
        <authorList>
            <person name="Oxley P.R."/>
            <person name="Ji L."/>
            <person name="Fetter-Pruneda I."/>
            <person name="McKenzie S.K."/>
            <person name="Li C."/>
            <person name="Hu H."/>
            <person name="Zhang G."/>
            <person name="Kronauer D.J."/>
        </authorList>
    </citation>
    <scope>NUCLEOTIDE SEQUENCE [LARGE SCALE GENOMIC DNA]</scope>
</reference>
<protein>
    <submittedName>
        <fullName evidence="1">Uncharacterized protein</fullName>
    </submittedName>
</protein>
<accession>A0A026WTU5</accession>
<proteinExistence type="predicted"/>
<dbReference type="EMBL" id="KK107119">
    <property type="protein sequence ID" value="EZA58524.1"/>
    <property type="molecule type" value="Genomic_DNA"/>
</dbReference>
<organism evidence="1 2">
    <name type="scientific">Ooceraea biroi</name>
    <name type="common">Clonal raider ant</name>
    <name type="synonym">Cerapachys biroi</name>
    <dbReference type="NCBI Taxonomy" id="2015173"/>
    <lineage>
        <taxon>Eukaryota</taxon>
        <taxon>Metazoa</taxon>
        <taxon>Ecdysozoa</taxon>
        <taxon>Arthropoda</taxon>
        <taxon>Hexapoda</taxon>
        <taxon>Insecta</taxon>
        <taxon>Pterygota</taxon>
        <taxon>Neoptera</taxon>
        <taxon>Endopterygota</taxon>
        <taxon>Hymenoptera</taxon>
        <taxon>Apocrita</taxon>
        <taxon>Aculeata</taxon>
        <taxon>Formicoidea</taxon>
        <taxon>Formicidae</taxon>
        <taxon>Dorylinae</taxon>
        <taxon>Ooceraea</taxon>
    </lineage>
</organism>
<dbReference type="AlphaFoldDB" id="A0A026WTU5"/>
<dbReference type="Proteomes" id="UP000053097">
    <property type="component" value="Unassembled WGS sequence"/>
</dbReference>
<sequence length="50" mass="5487">MTTARYLVSSPPLVKCLTVAVYGTADAVLSPQVNCGKIKVAYQRWTMRTP</sequence>
<gene>
    <name evidence="1" type="ORF">X777_14686</name>
</gene>
<evidence type="ECO:0000313" key="1">
    <source>
        <dbReference type="EMBL" id="EZA58524.1"/>
    </source>
</evidence>
<evidence type="ECO:0000313" key="2">
    <source>
        <dbReference type="Proteomes" id="UP000053097"/>
    </source>
</evidence>